<protein>
    <submittedName>
        <fullName evidence="5">TPR repeat-containing protein</fullName>
    </submittedName>
</protein>
<comment type="caution">
    <text evidence="5">The sequence shown here is derived from an EMBL/GenBank/DDBJ whole genome shotgun (WGS) entry which is preliminary data.</text>
</comment>
<dbReference type="Proteomes" id="UP000057043">
    <property type="component" value="Unassembled WGS sequence"/>
</dbReference>
<dbReference type="Pfam" id="PF14559">
    <property type="entry name" value="TPR_19"/>
    <property type="match status" value="1"/>
</dbReference>
<dbReference type="Pfam" id="PF00515">
    <property type="entry name" value="TPR_1"/>
    <property type="match status" value="1"/>
</dbReference>
<evidence type="ECO:0000313" key="5">
    <source>
        <dbReference type="EMBL" id="KUK97066.1"/>
    </source>
</evidence>
<dbReference type="Gene3D" id="1.25.40.10">
    <property type="entry name" value="Tetratricopeptide repeat domain"/>
    <property type="match status" value="2"/>
</dbReference>
<dbReference type="InterPro" id="IPR019734">
    <property type="entry name" value="TPR_rpt"/>
</dbReference>
<evidence type="ECO:0000256" key="3">
    <source>
        <dbReference type="PROSITE-ProRule" id="PRU00339"/>
    </source>
</evidence>
<evidence type="ECO:0000256" key="2">
    <source>
        <dbReference type="ARBA" id="ARBA00022803"/>
    </source>
</evidence>
<evidence type="ECO:0000256" key="1">
    <source>
        <dbReference type="ARBA" id="ARBA00022737"/>
    </source>
</evidence>
<dbReference type="SMART" id="SM00028">
    <property type="entry name" value="TPR"/>
    <property type="match status" value="6"/>
</dbReference>
<evidence type="ECO:0000313" key="4">
    <source>
        <dbReference type="EMBL" id="KUK45481.1"/>
    </source>
</evidence>
<dbReference type="AlphaFoldDB" id="A0A101IKU1"/>
<sequence length="269" mass="30531">MAESRFEDGIFLMHTDRFEEAVEFFKSFVDADPSDVEAWYKLAVAYLGAGRLDDGRASAERAVEIKPNDPELLDLLGGILALKNDDEGAIEYFDRAIEAKPDHVRGWISKVMTLRNLDRIDEAKDTYREGVSQAPSLRDPEEWNDLAGAIYDRGDLQATIDFLDFLLTLEPEEPSYKFNKLGPLSKMKRYDAVADLAEELVETMPDFVPGWMVRGIALLALERYEEAIEAFDRVILLDPTKSEAREMKLRTLEYQEELERRGGSGVPGK</sequence>
<dbReference type="PATRIC" id="fig|301375.6.peg.1547"/>
<dbReference type="Pfam" id="PF13181">
    <property type="entry name" value="TPR_8"/>
    <property type="match status" value="1"/>
</dbReference>
<keyword evidence="2 3" id="KW-0802">TPR repeat</keyword>
<dbReference type="PANTHER" id="PTHR44943:SF8">
    <property type="entry name" value="TPR REPEAT-CONTAINING PROTEIN MJ0263"/>
    <property type="match status" value="1"/>
</dbReference>
<dbReference type="Proteomes" id="UP000053961">
    <property type="component" value="Unassembled WGS sequence"/>
</dbReference>
<proteinExistence type="predicted"/>
<dbReference type="PROSITE" id="PS50005">
    <property type="entry name" value="TPR"/>
    <property type="match status" value="4"/>
</dbReference>
<evidence type="ECO:0000313" key="6">
    <source>
        <dbReference type="Proteomes" id="UP000053961"/>
    </source>
</evidence>
<reference evidence="6 7" key="2">
    <citation type="journal article" date="2015" name="MBio">
        <title>Genome-Resolved Metagenomic Analysis Reveals Roles for Candidate Phyla and Other Microbial Community Members in Biogeochemical Transformations in Oil Reservoirs.</title>
        <authorList>
            <person name="Hu P."/>
            <person name="Tom L."/>
            <person name="Singh A."/>
            <person name="Thomas B.C."/>
            <person name="Baker B.J."/>
            <person name="Piceno Y.M."/>
            <person name="Andersen G.L."/>
            <person name="Banfield J.F."/>
        </authorList>
    </citation>
    <scope>NUCLEOTIDE SEQUENCE [LARGE SCALE GENOMIC DNA]</scope>
    <source>
        <strain evidence="4">57_489</strain>
    </source>
</reference>
<dbReference type="EMBL" id="LGHB01000005">
    <property type="protein sequence ID" value="KUK97066.1"/>
    <property type="molecule type" value="Genomic_DNA"/>
</dbReference>
<evidence type="ECO:0000313" key="7">
    <source>
        <dbReference type="Proteomes" id="UP000057043"/>
    </source>
</evidence>
<accession>A0A101IKU1</accession>
<feature type="repeat" description="TPR" evidence="3">
    <location>
        <begin position="36"/>
        <end position="69"/>
    </location>
</feature>
<dbReference type="PANTHER" id="PTHR44943">
    <property type="entry name" value="CELLULOSE SYNTHASE OPERON PROTEIN C"/>
    <property type="match status" value="1"/>
</dbReference>
<dbReference type="InterPro" id="IPR051685">
    <property type="entry name" value="Ycf3/AcsC/BcsC/TPR_MFPF"/>
</dbReference>
<dbReference type="InterPro" id="IPR011990">
    <property type="entry name" value="TPR-like_helical_dom_sf"/>
</dbReference>
<reference evidence="5" key="1">
    <citation type="journal article" date="2015" name="MBio">
        <title>Genome-resolved metagenomic analysis reveals roles for candidate phyla and other microbial community members in biogeochemical transformations in oil reservoirs.</title>
        <authorList>
            <person name="Hu P."/>
            <person name="Tom L."/>
            <person name="Singh A."/>
            <person name="Thomas B.C."/>
            <person name="Baker B.J."/>
            <person name="Piceno Y.M."/>
            <person name="Andersen G.L."/>
            <person name="Banfield J.F."/>
        </authorList>
    </citation>
    <scope>NUCLEOTIDE SEQUENCE [LARGE SCALE GENOMIC DNA]</scope>
    <source>
        <strain evidence="5">56_747</strain>
    </source>
</reference>
<feature type="repeat" description="TPR" evidence="3">
    <location>
        <begin position="70"/>
        <end position="103"/>
    </location>
</feature>
<feature type="repeat" description="TPR" evidence="3">
    <location>
        <begin position="2"/>
        <end position="35"/>
    </location>
</feature>
<organism evidence="5 6">
    <name type="scientific">Methanothrix harundinacea</name>
    <dbReference type="NCBI Taxonomy" id="301375"/>
    <lineage>
        <taxon>Archaea</taxon>
        <taxon>Methanobacteriati</taxon>
        <taxon>Methanobacteriota</taxon>
        <taxon>Stenosarchaea group</taxon>
        <taxon>Methanomicrobia</taxon>
        <taxon>Methanotrichales</taxon>
        <taxon>Methanotrichaceae</taxon>
        <taxon>Methanothrix</taxon>
    </lineage>
</organism>
<gene>
    <name evidence="4" type="ORF">XD72_0124</name>
    <name evidence="5" type="ORF">XE07_0637</name>
</gene>
<feature type="repeat" description="TPR" evidence="3">
    <location>
        <begin position="208"/>
        <end position="241"/>
    </location>
</feature>
<name>A0A101IKU1_9EURY</name>
<keyword evidence="1" id="KW-0677">Repeat</keyword>
<dbReference type="EMBL" id="LGFT01000002">
    <property type="protein sequence ID" value="KUK45481.1"/>
    <property type="molecule type" value="Genomic_DNA"/>
</dbReference>
<dbReference type="SUPFAM" id="SSF48452">
    <property type="entry name" value="TPR-like"/>
    <property type="match status" value="1"/>
</dbReference>